<dbReference type="EMBL" id="CP016397">
    <property type="protein sequence ID" value="ASQ47389.1"/>
    <property type="molecule type" value="Genomic_DNA"/>
</dbReference>
<dbReference type="RefSeq" id="WP_094092132.1">
    <property type="nucleotide sequence ID" value="NZ_CP016397.1"/>
</dbReference>
<sequence>MIFDDKNNIIEVGLFESYLAKYFIEHPEIFKPLIDKILNAIEQVIISNSENYLFNRMLFSTFSTLIEEHPHISDMNAVKQSNSLVVFNTLCKFFTEGVMSLPSLKLPNIELEYSIQPPSLSALAQQSLFKSKQFGEAQFLDKMRPDYLFSDKNRGVVAVDDFDSEIKTRNLGILSPTDTPNDLKDYFLSSHFPSRQYYSPKEDSLMALWLRKHYLPVISGASGGIGKIISKISSLLVLSKKEYQLLGILIASATIALGHHSFFEVLRPLSFIIGELEEKNNLLEFYEQVIPEEVRRLPSYKAHVENYFGLIEEFVFNEHQEKLFNLSTHFNS</sequence>
<organism evidence="1 2">
    <name type="scientific">Legionella clemsonensis</name>
    <dbReference type="NCBI Taxonomy" id="1867846"/>
    <lineage>
        <taxon>Bacteria</taxon>
        <taxon>Pseudomonadati</taxon>
        <taxon>Pseudomonadota</taxon>
        <taxon>Gammaproteobacteria</taxon>
        <taxon>Legionellales</taxon>
        <taxon>Legionellaceae</taxon>
        <taxon>Legionella</taxon>
    </lineage>
</organism>
<dbReference type="OrthoDB" id="5635210at2"/>
<gene>
    <name evidence="1" type="ORF">clem_14315</name>
</gene>
<protein>
    <submittedName>
        <fullName evidence="1">Uncharacterized protein</fullName>
    </submittedName>
</protein>
<name>A0A222P6C8_9GAMM</name>
<keyword evidence="2" id="KW-1185">Reference proteome</keyword>
<dbReference type="AlphaFoldDB" id="A0A222P6C8"/>
<dbReference type="Proteomes" id="UP000201728">
    <property type="component" value="Chromosome"/>
</dbReference>
<evidence type="ECO:0000313" key="2">
    <source>
        <dbReference type="Proteomes" id="UP000201728"/>
    </source>
</evidence>
<dbReference type="KEGG" id="lcd:clem_14315"/>
<reference evidence="1 2" key="1">
    <citation type="submission" date="2016-07" db="EMBL/GenBank/DDBJ databases">
        <authorList>
            <person name="Hassler H."/>
        </authorList>
    </citation>
    <scope>NUCLEOTIDE SEQUENCE [LARGE SCALE GENOMIC DNA]</scope>
    <source>
        <strain evidence="1 2">CDC-D5610</strain>
    </source>
</reference>
<evidence type="ECO:0000313" key="1">
    <source>
        <dbReference type="EMBL" id="ASQ47389.1"/>
    </source>
</evidence>
<proteinExistence type="predicted"/>
<accession>A0A222P6C8</accession>